<gene>
    <name evidence="1" type="ORF">HMPREF3221_01039</name>
</gene>
<evidence type="ECO:0000313" key="1">
    <source>
        <dbReference type="EMBL" id="KXA21948.1"/>
    </source>
</evidence>
<evidence type="ECO:0000313" key="2">
    <source>
        <dbReference type="Proteomes" id="UP000070401"/>
    </source>
</evidence>
<organism evidence="1 2">
    <name type="scientific">Fusobacterium nucleatum</name>
    <dbReference type="NCBI Taxonomy" id="851"/>
    <lineage>
        <taxon>Bacteria</taxon>
        <taxon>Fusobacteriati</taxon>
        <taxon>Fusobacteriota</taxon>
        <taxon>Fusobacteriia</taxon>
        <taxon>Fusobacteriales</taxon>
        <taxon>Fusobacteriaceae</taxon>
        <taxon>Fusobacterium</taxon>
    </lineage>
</organism>
<sequence>MKTQEQIQTEIDRLNKSNLDFNNKLKVTKGIGNREIIRHEIRKNERKIKILEWVLEE</sequence>
<dbReference type="EMBL" id="LRPY01000100">
    <property type="protein sequence ID" value="KXA21948.1"/>
    <property type="molecule type" value="Genomic_DNA"/>
</dbReference>
<dbReference type="AlphaFoldDB" id="A0A133P095"/>
<accession>A0A133P095</accession>
<protein>
    <submittedName>
        <fullName evidence="1">Uncharacterized protein</fullName>
    </submittedName>
</protein>
<proteinExistence type="predicted"/>
<reference evidence="2" key="1">
    <citation type="submission" date="2016-01" db="EMBL/GenBank/DDBJ databases">
        <authorList>
            <person name="Mitreva M."/>
            <person name="Pepin K.H."/>
            <person name="Mihindukulasuriya K.A."/>
            <person name="Fulton R."/>
            <person name="Fronick C."/>
            <person name="O'Laughlin M."/>
            <person name="Miner T."/>
            <person name="Herter B."/>
            <person name="Rosa B.A."/>
            <person name="Cordes M."/>
            <person name="Tomlinson C."/>
            <person name="Wollam A."/>
            <person name="Palsikar V.B."/>
            <person name="Mardis E.R."/>
            <person name="Wilson R.K."/>
        </authorList>
    </citation>
    <scope>NUCLEOTIDE SEQUENCE [LARGE SCALE GENOMIC DNA]</scope>
    <source>
        <strain evidence="2">MJR7757B</strain>
    </source>
</reference>
<dbReference type="PATRIC" id="fig|851.8.peg.1041"/>
<keyword evidence="2" id="KW-1185">Reference proteome</keyword>
<dbReference type="RefSeq" id="WP_187151691.1">
    <property type="nucleotide sequence ID" value="NZ_KQ956688.1"/>
</dbReference>
<comment type="caution">
    <text evidence="1">The sequence shown here is derived from an EMBL/GenBank/DDBJ whole genome shotgun (WGS) entry which is preliminary data.</text>
</comment>
<dbReference type="Proteomes" id="UP000070401">
    <property type="component" value="Unassembled WGS sequence"/>
</dbReference>
<name>A0A133P095_FUSNU</name>